<dbReference type="AlphaFoldDB" id="A0A6I8TYA2"/>
<dbReference type="EnsemblMetazoa" id="AAEL020324-RA">
    <property type="protein sequence ID" value="AAEL020324-PA"/>
    <property type="gene ID" value="AAEL020324"/>
</dbReference>
<reference evidence="2 3" key="1">
    <citation type="submission" date="2017-06" db="EMBL/GenBank/DDBJ databases">
        <title>Aedes aegypti genome working group (AGWG) sequencing and assembly.</title>
        <authorList>
            <consortium name="Aedes aegypti Genome Working Group (AGWG)"/>
            <person name="Matthews B.J."/>
        </authorList>
    </citation>
    <scope>NUCLEOTIDE SEQUENCE [LARGE SCALE GENOMIC DNA]</scope>
    <source>
        <strain evidence="2 3">LVP_AGWG</strain>
    </source>
</reference>
<dbReference type="SUPFAM" id="SSF53098">
    <property type="entry name" value="Ribonuclease H-like"/>
    <property type="match status" value="1"/>
</dbReference>
<protein>
    <recommendedName>
        <fullName evidence="1">HAT C-terminal dimerisation domain-containing protein</fullName>
    </recommendedName>
</protein>
<reference evidence="2" key="2">
    <citation type="submission" date="2020-05" db="UniProtKB">
        <authorList>
            <consortium name="EnsemblMetazoa"/>
        </authorList>
    </citation>
    <scope>IDENTIFICATION</scope>
    <source>
        <strain evidence="2">LVP_AGWG</strain>
    </source>
</reference>
<name>A0A6I8TYA2_AEDAE</name>
<sequence length="254" mass="29116">MSLLSRVSVLIEILSVSLSTLSLPDFYMLWLRAISEVRKVTGNQFVPGLLTSLNTRLTTLRGSRAFKMALFLDPRFNYRGSKFFSPEEKMEIMGYINETWQRIRQLQSPASTSSTRNESLSESERNDDFDEYLTEMYGGSVNTDGEPSETKFLQQLQSLDLEPRQNSNYNVWDHWLRRKTTHPELYAVAMVVLSTPSNQVSVERAFSVLGLVLSNLRTKLAEDTLTNILLVKLNKALFPQAIATAYNWKEVERN</sequence>
<dbReference type="OrthoDB" id="7762120at2759"/>
<feature type="domain" description="HAT C-terminal dimerisation" evidence="1">
    <location>
        <begin position="155"/>
        <end position="232"/>
    </location>
</feature>
<dbReference type="Pfam" id="PF05699">
    <property type="entry name" value="Dimer_Tnp_hAT"/>
    <property type="match status" value="1"/>
</dbReference>
<organism evidence="2 3">
    <name type="scientific">Aedes aegypti</name>
    <name type="common">Yellowfever mosquito</name>
    <name type="synonym">Culex aegypti</name>
    <dbReference type="NCBI Taxonomy" id="7159"/>
    <lineage>
        <taxon>Eukaryota</taxon>
        <taxon>Metazoa</taxon>
        <taxon>Ecdysozoa</taxon>
        <taxon>Arthropoda</taxon>
        <taxon>Hexapoda</taxon>
        <taxon>Insecta</taxon>
        <taxon>Pterygota</taxon>
        <taxon>Neoptera</taxon>
        <taxon>Endopterygota</taxon>
        <taxon>Diptera</taxon>
        <taxon>Nematocera</taxon>
        <taxon>Culicoidea</taxon>
        <taxon>Culicidae</taxon>
        <taxon>Culicinae</taxon>
        <taxon>Aedini</taxon>
        <taxon>Aedes</taxon>
        <taxon>Stegomyia</taxon>
    </lineage>
</organism>
<accession>A0A6I8TYA2</accession>
<proteinExistence type="predicted"/>
<dbReference type="Proteomes" id="UP000008820">
    <property type="component" value="Chromosome 2"/>
</dbReference>
<dbReference type="InParanoid" id="A0A6I8TYA2"/>
<keyword evidence="3" id="KW-1185">Reference proteome</keyword>
<dbReference type="InterPro" id="IPR012337">
    <property type="entry name" value="RNaseH-like_sf"/>
</dbReference>
<dbReference type="GO" id="GO:0046983">
    <property type="term" value="F:protein dimerization activity"/>
    <property type="evidence" value="ECO:0007669"/>
    <property type="project" value="InterPro"/>
</dbReference>
<evidence type="ECO:0000313" key="3">
    <source>
        <dbReference type="Proteomes" id="UP000008820"/>
    </source>
</evidence>
<gene>
    <name evidence="2" type="primary">110677216</name>
</gene>
<evidence type="ECO:0000313" key="2">
    <source>
        <dbReference type="EnsemblMetazoa" id="AAEL020324-PA"/>
    </source>
</evidence>
<evidence type="ECO:0000259" key="1">
    <source>
        <dbReference type="Pfam" id="PF05699"/>
    </source>
</evidence>
<dbReference type="InterPro" id="IPR008906">
    <property type="entry name" value="HATC_C_dom"/>
</dbReference>